<keyword evidence="5" id="KW-1003">Cell membrane</keyword>
<evidence type="ECO:0000256" key="5">
    <source>
        <dbReference type="ARBA" id="ARBA00022475"/>
    </source>
</evidence>
<comment type="similarity">
    <text evidence="3">Belongs to the glycosyl hydrolase 16 family.</text>
</comment>
<feature type="compositionally biased region" description="Low complexity" evidence="12">
    <location>
        <begin position="432"/>
        <end position="443"/>
    </location>
</feature>
<comment type="subcellular location">
    <subcellularLocation>
        <location evidence="2">Cell membrane</location>
        <topology evidence="2">Lipid-anchor</topology>
        <topology evidence="2">GPI-anchor</topology>
    </subcellularLocation>
</comment>
<dbReference type="GO" id="GO:0030245">
    <property type="term" value="P:cellulose catabolic process"/>
    <property type="evidence" value="ECO:0007669"/>
    <property type="project" value="UniProtKB-KW"/>
</dbReference>
<dbReference type="STRING" id="1448320.A0A319DK57"/>
<dbReference type="CDD" id="cd02181">
    <property type="entry name" value="GH16_fungal_Lam16A_glucanase"/>
    <property type="match status" value="1"/>
</dbReference>
<keyword evidence="13" id="KW-1133">Transmembrane helix</keyword>
<feature type="transmembrane region" description="Helical" evidence="13">
    <location>
        <begin position="74"/>
        <end position="91"/>
    </location>
</feature>
<evidence type="ECO:0000256" key="12">
    <source>
        <dbReference type="SAM" id="MobiDB-lite"/>
    </source>
</evidence>
<dbReference type="AlphaFoldDB" id="A0A319DK57"/>
<evidence type="ECO:0000256" key="4">
    <source>
        <dbReference type="ARBA" id="ARBA00012599"/>
    </source>
</evidence>
<dbReference type="EC" id="3.2.1.6" evidence="4"/>
<keyword evidence="8" id="KW-0624">Polysaccharide degradation</keyword>
<evidence type="ECO:0000256" key="13">
    <source>
        <dbReference type="SAM" id="Phobius"/>
    </source>
</evidence>
<evidence type="ECO:0000313" key="15">
    <source>
        <dbReference type="EMBL" id="PYH97906.1"/>
    </source>
</evidence>
<dbReference type="InterPro" id="IPR000757">
    <property type="entry name" value="Beta-glucanase-like"/>
</dbReference>
<dbReference type="Proteomes" id="UP000247810">
    <property type="component" value="Unassembled WGS sequence"/>
</dbReference>
<dbReference type="GO" id="GO:0052861">
    <property type="term" value="F:endo-1,3(4)-beta-glucanase activity"/>
    <property type="evidence" value="ECO:0007669"/>
    <property type="project" value="UniProtKB-EC"/>
</dbReference>
<evidence type="ECO:0000256" key="11">
    <source>
        <dbReference type="ARBA" id="ARBA00023295"/>
    </source>
</evidence>
<dbReference type="InterPro" id="IPR013320">
    <property type="entry name" value="ConA-like_dom_sf"/>
</dbReference>
<feature type="domain" description="GH16" evidence="14">
    <location>
        <begin position="100"/>
        <end position="366"/>
    </location>
</feature>
<evidence type="ECO:0000256" key="10">
    <source>
        <dbReference type="ARBA" id="ARBA00023288"/>
    </source>
</evidence>
<keyword evidence="13" id="KW-0812">Transmembrane</keyword>
<dbReference type="VEuPathDB" id="FungiDB:BO71DRAFT_480801"/>
<evidence type="ECO:0000259" key="14">
    <source>
        <dbReference type="PROSITE" id="PS51762"/>
    </source>
</evidence>
<accession>A0A319DK57</accession>
<dbReference type="PROSITE" id="PS51762">
    <property type="entry name" value="GH16_2"/>
    <property type="match status" value="1"/>
</dbReference>
<dbReference type="EMBL" id="KZ825817">
    <property type="protein sequence ID" value="PYH97906.1"/>
    <property type="molecule type" value="Genomic_DNA"/>
</dbReference>
<evidence type="ECO:0000256" key="6">
    <source>
        <dbReference type="ARBA" id="ARBA00022622"/>
    </source>
</evidence>
<evidence type="ECO:0000256" key="2">
    <source>
        <dbReference type="ARBA" id="ARBA00004609"/>
    </source>
</evidence>
<dbReference type="GO" id="GO:0098552">
    <property type="term" value="C:side of membrane"/>
    <property type="evidence" value="ECO:0007669"/>
    <property type="project" value="UniProtKB-KW"/>
</dbReference>
<comment type="catalytic activity">
    <reaction evidence="1">
        <text>Endohydrolysis of (1-&gt;3)- or (1-&gt;4)-linkages in beta-D-glucans when the glucose residue whose reducing group is involved in the linkage to be hydrolyzed is itself substituted at C-3.</text>
        <dbReference type="EC" id="3.2.1.6"/>
    </reaction>
</comment>
<evidence type="ECO:0000256" key="9">
    <source>
        <dbReference type="ARBA" id="ARBA00023136"/>
    </source>
</evidence>
<evidence type="ECO:0000256" key="8">
    <source>
        <dbReference type="ARBA" id="ARBA00023001"/>
    </source>
</evidence>
<feature type="compositionally biased region" description="Low complexity" evidence="12">
    <location>
        <begin position="464"/>
        <end position="484"/>
    </location>
</feature>
<keyword evidence="8" id="KW-0136">Cellulose degradation</keyword>
<gene>
    <name evidence="15" type="ORF">BO71DRAFT_480801</name>
</gene>
<organism evidence="15 16">
    <name type="scientific">Aspergillus ellipticus CBS 707.79</name>
    <dbReference type="NCBI Taxonomy" id="1448320"/>
    <lineage>
        <taxon>Eukaryota</taxon>
        <taxon>Fungi</taxon>
        <taxon>Dikarya</taxon>
        <taxon>Ascomycota</taxon>
        <taxon>Pezizomycotina</taxon>
        <taxon>Eurotiomycetes</taxon>
        <taxon>Eurotiomycetidae</taxon>
        <taxon>Eurotiales</taxon>
        <taxon>Aspergillaceae</taxon>
        <taxon>Aspergillus</taxon>
        <taxon>Aspergillus subgen. Circumdati</taxon>
    </lineage>
</organism>
<keyword evidence="10" id="KW-0449">Lipoprotein</keyword>
<evidence type="ECO:0000256" key="3">
    <source>
        <dbReference type="ARBA" id="ARBA00006865"/>
    </source>
</evidence>
<feature type="region of interest" description="Disordered" evidence="12">
    <location>
        <begin position="432"/>
        <end position="484"/>
    </location>
</feature>
<dbReference type="OrthoDB" id="192832at2759"/>
<keyword evidence="9 13" id="KW-0472">Membrane</keyword>
<protein>
    <recommendedName>
        <fullName evidence="4">endo-1,3(4)-beta-glucanase</fullName>
        <ecNumber evidence="4">3.2.1.6</ecNumber>
    </recommendedName>
</protein>
<evidence type="ECO:0000256" key="1">
    <source>
        <dbReference type="ARBA" id="ARBA00000124"/>
    </source>
</evidence>
<sequence>MSYRNLTSMDAGDRTYIPDYELHNDPPAPPYTATASAAPPAAPQAAAVTAEKAKAAGAGPWYDPRSWSLLTKSIVAGGIAVVIVALVVGIYEGTKSSSYPDYSSLSYSLKDTYSGSSFFDEFEYYTAADTTDGFVDYVDSSTASEMNLTYASSSRAVLRVDTSTSNQTSGRKSVRITSKNTYNNGLFIFDITHTPFGCATWPALWLTDPSNWPEHGEIDVLESNNKGTNGNAMTLHTTSGCKMDVKRKETGTASYTNCLNTANDNAGCGVSGGKATYGEKFNTNGGGVYAMELRDAGIRVWMFSRDDIPSDISNSSGSPDPSSWGEALADFPSTDCDISSHFKNQSIIVNIDVCGDLAGASKYYTDLYDCPSTCTEWAAENGANFTNAYWEFKSFKVYQTSSSGSTSTASSAGSFSTASAGVNGVSTSTTTVQAAVTSSSAGQGSSGSGDQQGQGGQSEGGQGSQSQSESESENESSSQNRVWS</sequence>
<reference evidence="15 16" key="1">
    <citation type="submission" date="2018-02" db="EMBL/GenBank/DDBJ databases">
        <title>The genomes of Aspergillus section Nigri reveals drivers in fungal speciation.</title>
        <authorList>
            <consortium name="DOE Joint Genome Institute"/>
            <person name="Vesth T.C."/>
            <person name="Nybo J."/>
            <person name="Theobald S."/>
            <person name="Brandl J."/>
            <person name="Frisvad J.C."/>
            <person name="Nielsen K.F."/>
            <person name="Lyhne E.K."/>
            <person name="Kogle M.E."/>
            <person name="Kuo A."/>
            <person name="Riley R."/>
            <person name="Clum A."/>
            <person name="Nolan M."/>
            <person name="Lipzen A."/>
            <person name="Salamov A."/>
            <person name="Henrissat B."/>
            <person name="Wiebenga A."/>
            <person name="De vries R.P."/>
            <person name="Grigoriev I.V."/>
            <person name="Mortensen U.H."/>
            <person name="Andersen M.R."/>
            <person name="Baker S.E."/>
        </authorList>
    </citation>
    <scope>NUCLEOTIDE SEQUENCE [LARGE SCALE GENOMIC DNA]</scope>
    <source>
        <strain evidence="15 16">CBS 707.79</strain>
    </source>
</reference>
<keyword evidence="6" id="KW-0336">GPI-anchor</keyword>
<dbReference type="Gene3D" id="2.60.120.200">
    <property type="match status" value="1"/>
</dbReference>
<dbReference type="GO" id="GO:0005886">
    <property type="term" value="C:plasma membrane"/>
    <property type="evidence" value="ECO:0007669"/>
    <property type="project" value="UniProtKB-SubCell"/>
</dbReference>
<keyword evidence="8" id="KW-0119">Carbohydrate metabolism</keyword>
<evidence type="ECO:0000256" key="7">
    <source>
        <dbReference type="ARBA" id="ARBA00022801"/>
    </source>
</evidence>
<name>A0A319DK57_9EURO</name>
<dbReference type="PANTHER" id="PTHR10963">
    <property type="entry name" value="GLYCOSYL HYDROLASE-RELATED"/>
    <property type="match status" value="1"/>
</dbReference>
<keyword evidence="11" id="KW-0326">Glycosidase</keyword>
<proteinExistence type="inferred from homology"/>
<dbReference type="Pfam" id="PF26113">
    <property type="entry name" value="GH16_XgeA"/>
    <property type="match status" value="1"/>
</dbReference>
<keyword evidence="16" id="KW-1185">Reference proteome</keyword>
<evidence type="ECO:0000313" key="16">
    <source>
        <dbReference type="Proteomes" id="UP000247810"/>
    </source>
</evidence>
<keyword evidence="7" id="KW-0378">Hydrolase</keyword>
<dbReference type="FunFam" id="2.60.120.200:FF:000114">
    <property type="entry name" value="Probable endo-1,3(4)-beta-glucanase NFIA_089530"/>
    <property type="match status" value="1"/>
</dbReference>
<feature type="compositionally biased region" description="Gly residues" evidence="12">
    <location>
        <begin position="444"/>
        <end position="463"/>
    </location>
</feature>
<keyword evidence="6" id="KW-0325">Glycoprotein</keyword>
<dbReference type="PANTHER" id="PTHR10963:SF42">
    <property type="entry name" value="PUTATIVE (AFU_ORTHOLOGUE AFUA_5G02280)-RELATED"/>
    <property type="match status" value="1"/>
</dbReference>
<dbReference type="InterPro" id="IPR050546">
    <property type="entry name" value="Glycosyl_Hydrlase_16"/>
</dbReference>
<dbReference type="SUPFAM" id="SSF49899">
    <property type="entry name" value="Concanavalin A-like lectins/glucanases"/>
    <property type="match status" value="1"/>
</dbReference>